<dbReference type="InterPro" id="IPR052044">
    <property type="entry name" value="PKS_Associated_Protein"/>
</dbReference>
<proteinExistence type="predicted"/>
<dbReference type="PANTHER" id="PTHR36114">
    <property type="entry name" value="16.7 KDA PROTEIN IN WHIE LOCUS"/>
    <property type="match status" value="1"/>
</dbReference>
<evidence type="ECO:0000313" key="4">
    <source>
        <dbReference type="Proteomes" id="UP001140076"/>
    </source>
</evidence>
<dbReference type="PANTHER" id="PTHR36114:SF1">
    <property type="entry name" value="16.7 KDA PROTEIN IN WHIE LOCUS"/>
    <property type="match status" value="1"/>
</dbReference>
<reference evidence="3" key="1">
    <citation type="submission" date="2021-10" db="EMBL/GenBank/DDBJ databases">
        <title>Streptomonospora sp. nov., isolated from mangrove soil.</title>
        <authorList>
            <person name="Chen X."/>
            <person name="Ge X."/>
            <person name="Liu W."/>
        </authorList>
    </citation>
    <scope>NUCLEOTIDE SEQUENCE</scope>
    <source>
        <strain evidence="3">S1-112</strain>
    </source>
</reference>
<dbReference type="CDD" id="cd02226">
    <property type="entry name" value="cupin_YdbB-like"/>
    <property type="match status" value="1"/>
</dbReference>
<evidence type="ECO:0000259" key="2">
    <source>
        <dbReference type="Pfam" id="PF07883"/>
    </source>
</evidence>
<dbReference type="AlphaFoldDB" id="A0A9X3NPS4"/>
<dbReference type="RefSeq" id="WP_270071743.1">
    <property type="nucleotide sequence ID" value="NZ_JAJAQC010000011.1"/>
</dbReference>
<dbReference type="SUPFAM" id="SSF51182">
    <property type="entry name" value="RmlC-like cupins"/>
    <property type="match status" value="1"/>
</dbReference>
<protein>
    <submittedName>
        <fullName evidence="3">Cupin domain-containing protein</fullName>
    </submittedName>
</protein>
<evidence type="ECO:0000256" key="1">
    <source>
        <dbReference type="SAM" id="MobiDB-lite"/>
    </source>
</evidence>
<gene>
    <name evidence="3" type="ORF">LG943_08965</name>
</gene>
<name>A0A9X3NPS4_9ACTN</name>
<dbReference type="Pfam" id="PF07883">
    <property type="entry name" value="Cupin_2"/>
    <property type="match status" value="1"/>
</dbReference>
<comment type="caution">
    <text evidence="3">The sequence shown here is derived from an EMBL/GenBank/DDBJ whole genome shotgun (WGS) entry which is preliminary data.</text>
</comment>
<dbReference type="InterPro" id="IPR013096">
    <property type="entry name" value="Cupin_2"/>
</dbReference>
<evidence type="ECO:0000313" key="3">
    <source>
        <dbReference type="EMBL" id="MDA0564455.1"/>
    </source>
</evidence>
<dbReference type="EMBL" id="JAJAQC010000011">
    <property type="protein sequence ID" value="MDA0564455.1"/>
    <property type="molecule type" value="Genomic_DNA"/>
</dbReference>
<feature type="domain" description="Cupin type-2" evidence="2">
    <location>
        <begin position="54"/>
        <end position="112"/>
    </location>
</feature>
<organism evidence="3 4">
    <name type="scientific">Streptomonospora mangrovi</name>
    <dbReference type="NCBI Taxonomy" id="2883123"/>
    <lineage>
        <taxon>Bacteria</taxon>
        <taxon>Bacillati</taxon>
        <taxon>Actinomycetota</taxon>
        <taxon>Actinomycetes</taxon>
        <taxon>Streptosporangiales</taxon>
        <taxon>Nocardiopsidaceae</taxon>
        <taxon>Streptomonospora</taxon>
    </lineage>
</organism>
<sequence>MTAAHDTTAHDAPRPGGAVSIPRAAADLPGPFQQRTLAAVNDTTVLRLARLEGAFPWHHHDEDELFLCWDGAFRIELADRAPVALGPGDLFVVPRGVRHRPVADEPAHVVLVEHPDTRQYGV</sequence>
<dbReference type="InterPro" id="IPR014710">
    <property type="entry name" value="RmlC-like_jellyroll"/>
</dbReference>
<accession>A0A9X3NPS4</accession>
<dbReference type="Gene3D" id="2.60.120.10">
    <property type="entry name" value="Jelly Rolls"/>
    <property type="match status" value="1"/>
</dbReference>
<feature type="region of interest" description="Disordered" evidence="1">
    <location>
        <begin position="1"/>
        <end position="24"/>
    </location>
</feature>
<dbReference type="InterPro" id="IPR011051">
    <property type="entry name" value="RmlC_Cupin_sf"/>
</dbReference>
<dbReference type="Proteomes" id="UP001140076">
    <property type="component" value="Unassembled WGS sequence"/>
</dbReference>
<keyword evidence="4" id="KW-1185">Reference proteome</keyword>